<organism evidence="1">
    <name type="scientific">Variovorax paradoxus (strain S110)</name>
    <dbReference type="NCBI Taxonomy" id="543728"/>
    <lineage>
        <taxon>Bacteria</taxon>
        <taxon>Pseudomonadati</taxon>
        <taxon>Pseudomonadota</taxon>
        <taxon>Betaproteobacteria</taxon>
        <taxon>Burkholderiales</taxon>
        <taxon>Comamonadaceae</taxon>
        <taxon>Variovorax</taxon>
    </lineage>
</organism>
<dbReference type="eggNOG" id="ENOG502ZG0J">
    <property type="taxonomic scope" value="Bacteria"/>
</dbReference>
<reference evidence="1" key="1">
    <citation type="submission" date="2009-06" db="EMBL/GenBank/DDBJ databases">
        <title>Complete sequence of chromosome 1 of Variovorax paradoxus S110.</title>
        <authorList>
            <consortium name="US DOE Joint Genome Institute"/>
            <person name="Lucas S."/>
            <person name="Copeland A."/>
            <person name="Lapidus A."/>
            <person name="Glavina del Rio T."/>
            <person name="Tice H."/>
            <person name="Bruce D."/>
            <person name="Goodwin L."/>
            <person name="Pitluck S."/>
            <person name="Chertkov O."/>
            <person name="Brettin T."/>
            <person name="Detter J.C."/>
            <person name="Han C."/>
            <person name="Larimer F."/>
            <person name="Land M."/>
            <person name="Hauser L."/>
            <person name="Kyrpides N."/>
            <person name="Ovchinnikova G."/>
            <person name="Orwin P."/>
            <person name="Leadbetter J.R."/>
            <person name="Spain J.C."/>
            <person name="Han J.I."/>
        </authorList>
    </citation>
    <scope>NUCLEOTIDE SEQUENCE</scope>
    <source>
        <strain evidence="1">S110</strain>
    </source>
</reference>
<evidence type="ECO:0000313" key="1">
    <source>
        <dbReference type="EMBL" id="ACS19089.1"/>
    </source>
</evidence>
<name>C5CJN6_VARPS</name>
<dbReference type="STRING" id="543728.Vapar_2463"/>
<accession>C5CJN6</accession>
<proteinExistence type="predicted"/>
<sequence length="111" mass="12666">MKVSIPVRTVSTANAREHWRRVAERARHQRSTARMVFRIAKAEPVLPCTVLLTRVAPRALDDDNLRGALKSVRDGVADWLGIDDRDPRVKWDYGQRKGPVKFYAVDVEVSQ</sequence>
<protein>
    <submittedName>
        <fullName evidence="1">Uncharacterized protein</fullName>
    </submittedName>
</protein>
<dbReference type="EMBL" id="CP001635">
    <property type="protein sequence ID" value="ACS19089.1"/>
    <property type="molecule type" value="Genomic_DNA"/>
</dbReference>
<dbReference type="AlphaFoldDB" id="C5CJN6"/>
<dbReference type="HOGENOM" id="CLU_2154651_0_0_4"/>
<dbReference type="KEGG" id="vap:Vapar_2463"/>
<gene>
    <name evidence="1" type="ordered locus">Vapar_2463</name>
</gene>